<gene>
    <name evidence="4" type="ORF">CBP76_09665</name>
</gene>
<dbReference type="Gene3D" id="1.10.357.10">
    <property type="entry name" value="Tetracycline Repressor, domain 2"/>
    <property type="match status" value="1"/>
</dbReference>
<name>A0A2N7ASJ1_9LACO</name>
<dbReference type="Proteomes" id="UP000235649">
    <property type="component" value="Unassembled WGS sequence"/>
</dbReference>
<accession>A0A2N7ASJ1</accession>
<keyword evidence="1 2" id="KW-0238">DNA-binding</keyword>
<organism evidence="4 5">
    <name type="scientific">Companilactobacillus nuruki</name>
    <dbReference type="NCBI Taxonomy" id="1993540"/>
    <lineage>
        <taxon>Bacteria</taxon>
        <taxon>Bacillati</taxon>
        <taxon>Bacillota</taxon>
        <taxon>Bacilli</taxon>
        <taxon>Lactobacillales</taxon>
        <taxon>Lactobacillaceae</taxon>
        <taxon>Companilactobacillus</taxon>
    </lineage>
</organism>
<feature type="domain" description="HTH tetR-type" evidence="3">
    <location>
        <begin position="7"/>
        <end position="67"/>
    </location>
</feature>
<feature type="DNA-binding region" description="H-T-H motif" evidence="2">
    <location>
        <begin position="30"/>
        <end position="49"/>
    </location>
</feature>
<dbReference type="Pfam" id="PF00440">
    <property type="entry name" value="TetR_N"/>
    <property type="match status" value="1"/>
</dbReference>
<sequence>MTTLQNERTQKLIFMGLKELLLKEPFSKITVNQISDQALIHRSTFYTHFDDKYDLLNKYLIHQRKLADFKFEDISDHPYTTIATINNQELLPILKYQSNDRDFSNGFFQFIIDTITLGADKNTELERFFYIGRIKAINLWIEKTNQPYNPFVDYEYLDKIFITGKK</sequence>
<evidence type="ECO:0000259" key="3">
    <source>
        <dbReference type="PROSITE" id="PS50977"/>
    </source>
</evidence>
<evidence type="ECO:0000313" key="5">
    <source>
        <dbReference type="Proteomes" id="UP000235649"/>
    </source>
</evidence>
<proteinExistence type="predicted"/>
<protein>
    <submittedName>
        <fullName evidence="4">TetR family transcriptional regulator</fullName>
    </submittedName>
</protein>
<dbReference type="InterPro" id="IPR009057">
    <property type="entry name" value="Homeodomain-like_sf"/>
</dbReference>
<evidence type="ECO:0000313" key="4">
    <source>
        <dbReference type="EMBL" id="PMD68317.1"/>
    </source>
</evidence>
<evidence type="ECO:0000256" key="2">
    <source>
        <dbReference type="PROSITE-ProRule" id="PRU00335"/>
    </source>
</evidence>
<dbReference type="SUPFAM" id="SSF46689">
    <property type="entry name" value="Homeodomain-like"/>
    <property type="match status" value="1"/>
</dbReference>
<evidence type="ECO:0000256" key="1">
    <source>
        <dbReference type="ARBA" id="ARBA00023125"/>
    </source>
</evidence>
<dbReference type="RefSeq" id="WP_102196682.1">
    <property type="nucleotide sequence ID" value="NZ_NIPR01000043.1"/>
</dbReference>
<dbReference type="PROSITE" id="PS50977">
    <property type="entry name" value="HTH_TETR_2"/>
    <property type="match status" value="1"/>
</dbReference>
<comment type="caution">
    <text evidence="4">The sequence shown here is derived from an EMBL/GenBank/DDBJ whole genome shotgun (WGS) entry which is preliminary data.</text>
</comment>
<keyword evidence="5" id="KW-1185">Reference proteome</keyword>
<dbReference type="InterPro" id="IPR001647">
    <property type="entry name" value="HTH_TetR"/>
</dbReference>
<dbReference type="AlphaFoldDB" id="A0A2N7ASJ1"/>
<reference evidence="4 5" key="1">
    <citation type="submission" date="2017-05" db="EMBL/GenBank/DDBJ databases">
        <title>Lactobacillus nurukis nov., sp. nov., isolated from nuruk.</title>
        <authorList>
            <person name="Kim S.-J."/>
        </authorList>
    </citation>
    <scope>NUCLEOTIDE SEQUENCE [LARGE SCALE GENOMIC DNA]</scope>
    <source>
        <strain evidence="4 5">SYF10-1a</strain>
    </source>
</reference>
<dbReference type="OrthoDB" id="9810250at2"/>
<dbReference type="EMBL" id="NIPR01000043">
    <property type="protein sequence ID" value="PMD68317.1"/>
    <property type="molecule type" value="Genomic_DNA"/>
</dbReference>
<dbReference type="GO" id="GO:0003677">
    <property type="term" value="F:DNA binding"/>
    <property type="evidence" value="ECO:0007669"/>
    <property type="project" value="UniProtKB-UniRule"/>
</dbReference>